<feature type="transmembrane region" description="Helical" evidence="7">
    <location>
        <begin position="214"/>
        <end position="233"/>
    </location>
</feature>
<sequence>MWQVFWVFAVLLVLIFTGLPVYLALLLTSVVFMVGMDLPLNLLVIKMFGGVNSFSLMAIPFFIIAGNIMAKADITDKIIDLSDSLVGQFKGGLGHVNILASMFFGGIQGSGIADASAIGGMLIPAMEKQGYDKDYAVAVTAGSSMLSPIIPPSIAMILYSYYTEIPVSRLFLGGIVPGVLIALLQMGVNRYVYAKRKYNIPTRPFSLKKLIHSLYGSIGALLMPIIIIIVGIVTGIVTATEAGVIAIGYGLIYGFWISKKLRLKDMPEILISSGHTTAIVMITIAAAAALSNVLVRMRFQNEVMSFVVTTIGNPISGTLFLMVVIFILGMFLDPTVLIAMLAPTVLAIGNAFGFDAIHYGVVMVILMQVGAITPPVGSFLFVSCGVANLPIDKAVKPLIPFIGTVLVVILLSFFIPSIVTMLPKIII</sequence>
<feature type="transmembrane region" description="Helical" evidence="7">
    <location>
        <begin position="398"/>
        <end position="419"/>
    </location>
</feature>
<organism evidence="9">
    <name type="scientific">bioreactor metagenome</name>
    <dbReference type="NCBI Taxonomy" id="1076179"/>
    <lineage>
        <taxon>unclassified sequences</taxon>
        <taxon>metagenomes</taxon>
        <taxon>ecological metagenomes</taxon>
    </lineage>
</organism>
<gene>
    <name evidence="9" type="primary">siaT_6</name>
    <name evidence="9" type="ORF">SDC9_46248</name>
</gene>
<keyword evidence="3" id="KW-0997">Cell inner membrane</keyword>
<keyword evidence="6 7" id="KW-0472">Membrane</keyword>
<accession>A0A644W8A0</accession>
<evidence type="ECO:0000259" key="8">
    <source>
        <dbReference type="Pfam" id="PF06808"/>
    </source>
</evidence>
<feature type="transmembrane region" description="Helical" evidence="7">
    <location>
        <begin position="171"/>
        <end position="193"/>
    </location>
</feature>
<feature type="transmembrane region" description="Helical" evidence="7">
    <location>
        <begin position="6"/>
        <end position="35"/>
    </location>
</feature>
<feature type="domain" description="TRAP C4-dicarboxylate transport system permease DctM subunit" evidence="8">
    <location>
        <begin position="8"/>
        <end position="417"/>
    </location>
</feature>
<feature type="transmembrane region" description="Helical" evidence="7">
    <location>
        <begin position="239"/>
        <end position="257"/>
    </location>
</feature>
<dbReference type="GO" id="GO:0005886">
    <property type="term" value="C:plasma membrane"/>
    <property type="evidence" value="ECO:0007669"/>
    <property type="project" value="UniProtKB-SubCell"/>
</dbReference>
<evidence type="ECO:0000256" key="2">
    <source>
        <dbReference type="ARBA" id="ARBA00022475"/>
    </source>
</evidence>
<name>A0A644W8A0_9ZZZZ</name>
<feature type="transmembrane region" description="Helical" evidence="7">
    <location>
        <begin position="335"/>
        <end position="354"/>
    </location>
</feature>
<evidence type="ECO:0000256" key="5">
    <source>
        <dbReference type="ARBA" id="ARBA00022989"/>
    </source>
</evidence>
<feature type="transmembrane region" description="Helical" evidence="7">
    <location>
        <begin position="269"/>
        <end position="291"/>
    </location>
</feature>
<dbReference type="InterPro" id="IPR010656">
    <property type="entry name" value="DctM"/>
</dbReference>
<evidence type="ECO:0000256" key="7">
    <source>
        <dbReference type="SAM" id="Phobius"/>
    </source>
</evidence>
<dbReference type="AlphaFoldDB" id="A0A644W8A0"/>
<comment type="subcellular location">
    <subcellularLocation>
        <location evidence="1">Cell inner membrane</location>
        <topology evidence="1">Multi-pass membrane protein</topology>
    </subcellularLocation>
</comment>
<evidence type="ECO:0000256" key="1">
    <source>
        <dbReference type="ARBA" id="ARBA00004429"/>
    </source>
</evidence>
<protein>
    <submittedName>
        <fullName evidence="9">Sialic acid TRAP transporter permease protein SiaT</fullName>
    </submittedName>
</protein>
<reference evidence="9" key="1">
    <citation type="submission" date="2019-08" db="EMBL/GenBank/DDBJ databases">
        <authorList>
            <person name="Kucharzyk K."/>
            <person name="Murdoch R.W."/>
            <person name="Higgins S."/>
            <person name="Loffler F."/>
        </authorList>
    </citation>
    <scope>NUCLEOTIDE SEQUENCE</scope>
</reference>
<keyword evidence="4 7" id="KW-0812">Transmembrane</keyword>
<feature type="transmembrane region" description="Helical" evidence="7">
    <location>
        <begin position="360"/>
        <end position="386"/>
    </location>
</feature>
<dbReference type="GO" id="GO:0022857">
    <property type="term" value="F:transmembrane transporter activity"/>
    <property type="evidence" value="ECO:0007669"/>
    <property type="project" value="TreeGrafter"/>
</dbReference>
<evidence type="ECO:0000256" key="6">
    <source>
        <dbReference type="ARBA" id="ARBA00023136"/>
    </source>
</evidence>
<feature type="transmembrane region" description="Helical" evidence="7">
    <location>
        <begin position="135"/>
        <end position="159"/>
    </location>
</feature>
<dbReference type="InterPro" id="IPR004681">
    <property type="entry name" value="TRAP_DctM"/>
</dbReference>
<keyword evidence="2" id="KW-1003">Cell membrane</keyword>
<dbReference type="EMBL" id="VSSQ01000703">
    <property type="protein sequence ID" value="MPM00026.1"/>
    <property type="molecule type" value="Genomic_DNA"/>
</dbReference>
<dbReference type="Pfam" id="PF06808">
    <property type="entry name" value="DctM"/>
    <property type="match status" value="1"/>
</dbReference>
<feature type="transmembrane region" description="Helical" evidence="7">
    <location>
        <begin position="303"/>
        <end position="328"/>
    </location>
</feature>
<evidence type="ECO:0000256" key="4">
    <source>
        <dbReference type="ARBA" id="ARBA00022692"/>
    </source>
</evidence>
<dbReference type="NCBIfam" id="TIGR00786">
    <property type="entry name" value="dctM"/>
    <property type="match status" value="1"/>
</dbReference>
<dbReference type="PIRSF" id="PIRSF006066">
    <property type="entry name" value="HI0050"/>
    <property type="match status" value="1"/>
</dbReference>
<proteinExistence type="predicted"/>
<evidence type="ECO:0000256" key="3">
    <source>
        <dbReference type="ARBA" id="ARBA00022519"/>
    </source>
</evidence>
<feature type="transmembrane region" description="Helical" evidence="7">
    <location>
        <begin position="47"/>
        <end position="70"/>
    </location>
</feature>
<keyword evidence="5 7" id="KW-1133">Transmembrane helix</keyword>
<dbReference type="PANTHER" id="PTHR33362">
    <property type="entry name" value="SIALIC ACID TRAP TRANSPORTER PERMEASE PROTEIN SIAT-RELATED"/>
    <property type="match status" value="1"/>
</dbReference>
<comment type="caution">
    <text evidence="9">The sequence shown here is derived from an EMBL/GenBank/DDBJ whole genome shotgun (WGS) entry which is preliminary data.</text>
</comment>
<evidence type="ECO:0000313" key="9">
    <source>
        <dbReference type="EMBL" id="MPM00026.1"/>
    </source>
</evidence>